<dbReference type="Pfam" id="PF00646">
    <property type="entry name" value="F-box"/>
    <property type="match status" value="1"/>
</dbReference>
<dbReference type="InterPro" id="IPR050796">
    <property type="entry name" value="SCF_F-box_component"/>
</dbReference>
<dbReference type="OMA" id="LATMRCT"/>
<name>A0A5P1EFF4_ASPOF</name>
<gene>
    <name evidence="2" type="ORF">A4U43_C07F28150</name>
</gene>
<dbReference type="SUPFAM" id="SSF81383">
    <property type="entry name" value="F-box domain"/>
    <property type="match status" value="1"/>
</dbReference>
<dbReference type="OrthoDB" id="757939at2759"/>
<dbReference type="InterPro" id="IPR001810">
    <property type="entry name" value="F-box_dom"/>
</dbReference>
<sequence length="410" mass="46892">MERFPRDIFFNIFSRLPLKSVIQSGYVSKSWLDMIKHPSFAKLYTSRSKPEPSILILTRRSIGEKKVISITPVGHKGIQLVADEISVDNMISSLSWGLVGTCNGLLCFASDETVTMVCNPVTRQHVTLPEPTIVESGGSYSPMLAFGFDRVTNKYKVVRVLYRKSSTTEAGEEFVRAEVYTLGTNSWREVQGFNHHHPRGKPVYANGVVYWLTSPLNGLDDRILSFDLGNEQFKLIPHRRYGSEISLTELGGLLSVVDLSSRDFIQIWVLKDATNIHWELEYNNPIRKSRWIDRDHPRLVCVHELRNVLVIWLQDVLMSYDRRSFLTRDLKVRGFPTWLDWEICSGYRGSLVPLENYRVDGENEQRDVVHFVSDTELHSILLKGGAFGEQKTDGRCDKIVACFQKHGLLL</sequence>
<evidence type="ECO:0000313" key="2">
    <source>
        <dbReference type="EMBL" id="ONK64628.1"/>
    </source>
</evidence>
<reference evidence="3" key="1">
    <citation type="journal article" date="2017" name="Nat. Commun.">
        <title>The asparagus genome sheds light on the origin and evolution of a young Y chromosome.</title>
        <authorList>
            <person name="Harkess A."/>
            <person name="Zhou J."/>
            <person name="Xu C."/>
            <person name="Bowers J.E."/>
            <person name="Van der Hulst R."/>
            <person name="Ayyampalayam S."/>
            <person name="Mercati F."/>
            <person name="Riccardi P."/>
            <person name="McKain M.R."/>
            <person name="Kakrana A."/>
            <person name="Tang H."/>
            <person name="Ray J."/>
            <person name="Groenendijk J."/>
            <person name="Arikit S."/>
            <person name="Mathioni S.M."/>
            <person name="Nakano M."/>
            <person name="Shan H."/>
            <person name="Telgmann-Rauber A."/>
            <person name="Kanno A."/>
            <person name="Yue Z."/>
            <person name="Chen H."/>
            <person name="Li W."/>
            <person name="Chen Y."/>
            <person name="Xu X."/>
            <person name="Zhang Y."/>
            <person name="Luo S."/>
            <person name="Chen H."/>
            <person name="Gao J."/>
            <person name="Mao Z."/>
            <person name="Pires J.C."/>
            <person name="Luo M."/>
            <person name="Kudrna D."/>
            <person name="Wing R.A."/>
            <person name="Meyers B.C."/>
            <person name="Yi K."/>
            <person name="Kong H."/>
            <person name="Lavrijsen P."/>
            <person name="Sunseri F."/>
            <person name="Falavigna A."/>
            <person name="Ye Y."/>
            <person name="Leebens-Mack J.H."/>
            <person name="Chen G."/>
        </authorList>
    </citation>
    <scope>NUCLEOTIDE SEQUENCE [LARGE SCALE GENOMIC DNA]</scope>
    <source>
        <strain evidence="3">cv. DH0086</strain>
    </source>
</reference>
<dbReference type="Proteomes" id="UP000243459">
    <property type="component" value="Chromosome 7"/>
</dbReference>
<accession>A0A5P1EFF4</accession>
<dbReference type="AlphaFoldDB" id="A0A5P1EFF4"/>
<dbReference type="Gene3D" id="1.20.1280.50">
    <property type="match status" value="1"/>
</dbReference>
<dbReference type="PANTHER" id="PTHR31672:SF13">
    <property type="entry name" value="F-BOX PROTEIN CPR30-LIKE"/>
    <property type="match status" value="1"/>
</dbReference>
<dbReference type="PANTHER" id="PTHR31672">
    <property type="entry name" value="BNACNNG10540D PROTEIN"/>
    <property type="match status" value="1"/>
</dbReference>
<dbReference type="InterPro" id="IPR013187">
    <property type="entry name" value="F-box-assoc_dom_typ3"/>
</dbReference>
<keyword evidence="3" id="KW-1185">Reference proteome</keyword>
<dbReference type="EMBL" id="CM007387">
    <property type="protein sequence ID" value="ONK64628.1"/>
    <property type="molecule type" value="Genomic_DNA"/>
</dbReference>
<evidence type="ECO:0000259" key="1">
    <source>
        <dbReference type="PROSITE" id="PS50181"/>
    </source>
</evidence>
<dbReference type="Gramene" id="ONK64628">
    <property type="protein sequence ID" value="ONK64628"/>
    <property type="gene ID" value="A4U43_C07F28150"/>
</dbReference>
<evidence type="ECO:0000313" key="3">
    <source>
        <dbReference type="Proteomes" id="UP000243459"/>
    </source>
</evidence>
<dbReference type="Pfam" id="PF08268">
    <property type="entry name" value="FBA_3"/>
    <property type="match status" value="1"/>
</dbReference>
<dbReference type="NCBIfam" id="TIGR01640">
    <property type="entry name" value="F_box_assoc_1"/>
    <property type="match status" value="1"/>
</dbReference>
<organism evidence="2 3">
    <name type="scientific">Asparagus officinalis</name>
    <name type="common">Garden asparagus</name>
    <dbReference type="NCBI Taxonomy" id="4686"/>
    <lineage>
        <taxon>Eukaryota</taxon>
        <taxon>Viridiplantae</taxon>
        <taxon>Streptophyta</taxon>
        <taxon>Embryophyta</taxon>
        <taxon>Tracheophyta</taxon>
        <taxon>Spermatophyta</taxon>
        <taxon>Magnoliopsida</taxon>
        <taxon>Liliopsida</taxon>
        <taxon>Asparagales</taxon>
        <taxon>Asparagaceae</taxon>
        <taxon>Asparagoideae</taxon>
        <taxon>Asparagus</taxon>
    </lineage>
</organism>
<dbReference type="PROSITE" id="PS50181">
    <property type="entry name" value="FBOX"/>
    <property type="match status" value="1"/>
</dbReference>
<feature type="domain" description="F-box" evidence="1">
    <location>
        <begin position="1"/>
        <end position="47"/>
    </location>
</feature>
<dbReference type="InterPro" id="IPR036047">
    <property type="entry name" value="F-box-like_dom_sf"/>
</dbReference>
<protein>
    <recommendedName>
        <fullName evidence="1">F-box domain-containing protein</fullName>
    </recommendedName>
</protein>
<proteinExistence type="predicted"/>
<dbReference type="InterPro" id="IPR017451">
    <property type="entry name" value="F-box-assoc_interact_dom"/>
</dbReference>